<comment type="subcellular location">
    <subcellularLocation>
        <location evidence="1">Cell membrane</location>
        <topology evidence="1">Multi-pass membrane protein</topology>
    </subcellularLocation>
</comment>
<dbReference type="PANTHER" id="PTHR30353:SF0">
    <property type="entry name" value="TRANSMEMBRANE PROTEIN"/>
    <property type="match status" value="1"/>
</dbReference>
<keyword evidence="3 6" id="KW-0812">Transmembrane</keyword>
<sequence>MNSVLAASFDTQLSPLTPFLLYVVVWGLVFVETALLIGFFLPGDSILFSAGLVAAARGDVNIVILATGVFLVAFFGDQIAFVIGRHYGRPYLEKHQTPRRARLVARSERFYERYGFWAVIIARYLPWVRTFVPVIAGVGKMHYYRFLLANFIGALSWGVLITVAGFYAGSIPAVKSASYALAGIFITLSIVSSLRRGSKKGE</sequence>
<dbReference type="InterPro" id="IPR032818">
    <property type="entry name" value="DedA-like"/>
</dbReference>
<keyword evidence="4 6" id="KW-1133">Transmembrane helix</keyword>
<feature type="transmembrane region" description="Helical" evidence="6">
    <location>
        <begin position="176"/>
        <end position="194"/>
    </location>
</feature>
<dbReference type="PANTHER" id="PTHR30353">
    <property type="entry name" value="INNER MEMBRANE PROTEIN DEDA-RELATED"/>
    <property type="match status" value="1"/>
</dbReference>
<dbReference type="AlphaFoldDB" id="A0A6J6NZY0"/>
<evidence type="ECO:0000313" key="8">
    <source>
        <dbReference type="EMBL" id="CAB4691927.1"/>
    </source>
</evidence>
<evidence type="ECO:0000256" key="5">
    <source>
        <dbReference type="ARBA" id="ARBA00023136"/>
    </source>
</evidence>
<evidence type="ECO:0000256" key="2">
    <source>
        <dbReference type="ARBA" id="ARBA00022475"/>
    </source>
</evidence>
<gene>
    <name evidence="8" type="ORF">UFOPK2423_00638</name>
    <name evidence="9" type="ORF">UFOPK3266_01358</name>
</gene>
<feature type="domain" description="VTT" evidence="7">
    <location>
        <begin position="41"/>
        <end position="165"/>
    </location>
</feature>
<evidence type="ECO:0000259" key="7">
    <source>
        <dbReference type="Pfam" id="PF09335"/>
    </source>
</evidence>
<dbReference type="InterPro" id="IPR032816">
    <property type="entry name" value="VTT_dom"/>
</dbReference>
<evidence type="ECO:0000313" key="9">
    <source>
        <dbReference type="EMBL" id="CAB4845016.1"/>
    </source>
</evidence>
<dbReference type="EMBL" id="CAEZXN010000010">
    <property type="protein sequence ID" value="CAB4691927.1"/>
    <property type="molecule type" value="Genomic_DNA"/>
</dbReference>
<organism evidence="8">
    <name type="scientific">freshwater metagenome</name>
    <dbReference type="NCBI Taxonomy" id="449393"/>
    <lineage>
        <taxon>unclassified sequences</taxon>
        <taxon>metagenomes</taxon>
        <taxon>ecological metagenomes</taxon>
    </lineage>
</organism>
<dbReference type="GO" id="GO:0005886">
    <property type="term" value="C:plasma membrane"/>
    <property type="evidence" value="ECO:0007669"/>
    <property type="project" value="UniProtKB-SubCell"/>
</dbReference>
<dbReference type="Pfam" id="PF09335">
    <property type="entry name" value="VTT_dom"/>
    <property type="match status" value="1"/>
</dbReference>
<accession>A0A6J6NZY0</accession>
<proteinExistence type="predicted"/>
<evidence type="ECO:0000256" key="3">
    <source>
        <dbReference type="ARBA" id="ARBA00022692"/>
    </source>
</evidence>
<keyword evidence="2" id="KW-1003">Cell membrane</keyword>
<evidence type="ECO:0000256" key="1">
    <source>
        <dbReference type="ARBA" id="ARBA00004651"/>
    </source>
</evidence>
<feature type="transmembrane region" description="Helical" evidence="6">
    <location>
        <begin position="147"/>
        <end position="170"/>
    </location>
</feature>
<name>A0A6J6NZY0_9ZZZZ</name>
<keyword evidence="5 6" id="KW-0472">Membrane</keyword>
<feature type="transmembrane region" description="Helical" evidence="6">
    <location>
        <begin position="62"/>
        <end position="83"/>
    </location>
</feature>
<evidence type="ECO:0000256" key="6">
    <source>
        <dbReference type="SAM" id="Phobius"/>
    </source>
</evidence>
<evidence type="ECO:0000256" key="4">
    <source>
        <dbReference type="ARBA" id="ARBA00022989"/>
    </source>
</evidence>
<reference evidence="8" key="1">
    <citation type="submission" date="2020-05" db="EMBL/GenBank/DDBJ databases">
        <authorList>
            <person name="Chiriac C."/>
            <person name="Salcher M."/>
            <person name="Ghai R."/>
            <person name="Kavagutti S V."/>
        </authorList>
    </citation>
    <scope>NUCLEOTIDE SEQUENCE</scope>
</reference>
<feature type="transmembrane region" description="Helical" evidence="6">
    <location>
        <begin position="20"/>
        <end position="41"/>
    </location>
</feature>
<dbReference type="EMBL" id="CAFBAA010000043">
    <property type="protein sequence ID" value="CAB4845016.1"/>
    <property type="molecule type" value="Genomic_DNA"/>
</dbReference>
<protein>
    <submittedName>
        <fullName evidence="8">Unannotated protein</fullName>
    </submittedName>
</protein>